<dbReference type="Pfam" id="PF17289">
    <property type="entry name" value="Terminase_6C"/>
    <property type="match status" value="1"/>
</dbReference>
<dbReference type="InterPro" id="IPR035421">
    <property type="entry name" value="Terminase_6C"/>
</dbReference>
<feature type="compositionally biased region" description="Basic and acidic residues" evidence="2">
    <location>
        <begin position="119"/>
        <end position="130"/>
    </location>
</feature>
<feature type="domain" description="Terminase large subunit gp17-like C-terminal" evidence="4">
    <location>
        <begin position="417"/>
        <end position="575"/>
    </location>
</feature>
<evidence type="ECO:0000313" key="6">
    <source>
        <dbReference type="Proteomes" id="UP000198908"/>
    </source>
</evidence>
<dbReference type="EMBL" id="FMYQ01000047">
    <property type="protein sequence ID" value="SDE41317.1"/>
    <property type="molecule type" value="Genomic_DNA"/>
</dbReference>
<accession>A0A1G7CPR9</accession>
<evidence type="ECO:0000259" key="3">
    <source>
        <dbReference type="Pfam" id="PF06056"/>
    </source>
</evidence>
<keyword evidence="6" id="KW-1185">Reference proteome</keyword>
<dbReference type="Proteomes" id="UP000198908">
    <property type="component" value="Unassembled WGS sequence"/>
</dbReference>
<dbReference type="Gene3D" id="3.40.50.300">
    <property type="entry name" value="P-loop containing nucleotide triphosphate hydrolases"/>
    <property type="match status" value="1"/>
</dbReference>
<dbReference type="Pfam" id="PF03237">
    <property type="entry name" value="Terminase_6N"/>
    <property type="match status" value="1"/>
</dbReference>
<evidence type="ECO:0000259" key="4">
    <source>
        <dbReference type="Pfam" id="PF17289"/>
    </source>
</evidence>
<name>A0A1G7CPR9_9BURK</name>
<dbReference type="Pfam" id="PF06056">
    <property type="entry name" value="Terminase_5"/>
    <property type="match status" value="1"/>
</dbReference>
<dbReference type="InterPro" id="IPR010332">
    <property type="entry name" value="ATPase_terminase-su_N"/>
</dbReference>
<sequence length="593" mass="67439">MIETADVKPVLESNADPRRIARALYWQGWRITSIARHMELKRATVEAWKQRDEWDKATPIERIESSLETRLAVLIAKDEKDGRDFKEIDLLGRQVERLARVRKYDETGKESDLNPNIEARNKAPRKEKAPRNAISEEQAEKIREAFLDSLFDYQKVWYRQGHQRTRNILKSRQIGATWYFAREALDDAIATGRNQIFLSASKAQAHVFRQYICQFAREAADVELTGEPIVLANEAILYFLGTNARTAQSYHGNFYFDEYFWTGGFRELNKVASGMAMHKKWRKTYFSTPSAISHPAYTFWNGEHFNRGRAKADHLHLDVTHRALAGGRLCEDRQWRQIVTVEDALAGGCDLFDIDELRLEYSAQDYANLLMCQFIDDTASIFPLADLQRGMVDSWVEWADDFKPLAPRPFGFRPVWVGYDPALSGDSAGLIVVAPPAVPGGKFRVLHKQQFRGMDFEGQAEAIRAITQQYNVAYMAIDTTGIGQGVYQLVKQFYPLAVALNYSPEVKSRLVLKGLSVIGKGRLEFDAGWTDLAQSFMAIRKTMTASGKKVTYEASRNEETGHADLAWACLHALDNEPLEGVTNKNSGFMEFST</sequence>
<proteinExistence type="predicted"/>
<reference evidence="6" key="1">
    <citation type="submission" date="2016-09" db="EMBL/GenBank/DDBJ databases">
        <authorList>
            <person name="Varghese N."/>
            <person name="Submissions S."/>
        </authorList>
    </citation>
    <scope>NUCLEOTIDE SEQUENCE [LARGE SCALE GENOMIC DNA]</scope>
    <source>
        <strain evidence="6">TNe-862</strain>
    </source>
</reference>
<evidence type="ECO:0000256" key="1">
    <source>
        <dbReference type="ARBA" id="ARBA00022612"/>
    </source>
</evidence>
<gene>
    <name evidence="5" type="ORF">SAMN05421548_14712</name>
</gene>
<dbReference type="Gene3D" id="3.30.420.240">
    <property type="match status" value="1"/>
</dbReference>
<dbReference type="OrthoDB" id="8553810at2"/>
<dbReference type="InterPro" id="IPR027417">
    <property type="entry name" value="P-loop_NTPase"/>
</dbReference>
<dbReference type="AlphaFoldDB" id="A0A1G7CPR9"/>
<feature type="domain" description="Terminase ATPase subunit N-terminal" evidence="3">
    <location>
        <begin position="16"/>
        <end position="72"/>
    </location>
</feature>
<dbReference type="STRING" id="416944.SAMN05421548_14712"/>
<evidence type="ECO:0000313" key="5">
    <source>
        <dbReference type="EMBL" id="SDE41317.1"/>
    </source>
</evidence>
<organism evidence="5 6">
    <name type="scientific">Paraburkholderia lycopersici</name>
    <dbReference type="NCBI Taxonomy" id="416944"/>
    <lineage>
        <taxon>Bacteria</taxon>
        <taxon>Pseudomonadati</taxon>
        <taxon>Pseudomonadota</taxon>
        <taxon>Betaproteobacteria</taxon>
        <taxon>Burkholderiales</taxon>
        <taxon>Burkholderiaceae</taxon>
        <taxon>Paraburkholderia</taxon>
    </lineage>
</organism>
<evidence type="ECO:0000256" key="2">
    <source>
        <dbReference type="SAM" id="MobiDB-lite"/>
    </source>
</evidence>
<feature type="region of interest" description="Disordered" evidence="2">
    <location>
        <begin position="106"/>
        <end position="133"/>
    </location>
</feature>
<protein>
    <submittedName>
        <fullName evidence="5">Uncharacterized protein YjcR</fullName>
    </submittedName>
</protein>
<keyword evidence="1" id="KW-1188">Viral release from host cell</keyword>
<dbReference type="RefSeq" id="WP_092006218.1">
    <property type="nucleotide sequence ID" value="NZ_FMYQ01000047.1"/>
</dbReference>